<protein>
    <submittedName>
        <fullName evidence="1">Uncharacterized protein</fullName>
    </submittedName>
</protein>
<accession>A0A8F6AHT8</accession>
<sequence length="35" mass="4248">MSQLSMKQLLFKILNILDWLDKLYHAIINIFKNNK</sequence>
<dbReference type="EMBL" id="MZ089800">
    <property type="protein sequence ID" value="QXP45106.1"/>
    <property type="molecule type" value="Genomic_DNA"/>
</dbReference>
<evidence type="ECO:0000313" key="1">
    <source>
        <dbReference type="EMBL" id="QXP45106.1"/>
    </source>
</evidence>
<proteinExistence type="predicted"/>
<name>A0A8F6AHT8_9VIRU</name>
<reference evidence="1" key="1">
    <citation type="submission" date="2021-04" db="EMBL/GenBank/DDBJ databases">
        <title>Genomes of microviruses identified in yellow-bellied marmot fecal samples.</title>
        <authorList>
            <person name="Varsani A."/>
            <person name="Kraberger S."/>
            <person name="Chatterjee A."/>
            <person name="Richet C."/>
            <person name="Fontenele R.S."/>
            <person name="Schmidlin K."/>
            <person name="Blumstein D.T."/>
        </authorList>
    </citation>
    <scope>NUCLEOTIDE SEQUENCE</scope>
    <source>
        <strain evidence="1">Mar54</strain>
    </source>
</reference>
<organism evidence="1">
    <name type="scientific">Microvirus mar54</name>
    <dbReference type="NCBI Taxonomy" id="2851190"/>
    <lineage>
        <taxon>Viruses</taxon>
        <taxon>Monodnaviria</taxon>
        <taxon>Sangervirae</taxon>
        <taxon>Phixviricota</taxon>
        <taxon>Malgrandaviricetes</taxon>
        <taxon>Petitvirales</taxon>
        <taxon>Microviridae</taxon>
    </lineage>
</organism>